<name>A0A9R0STI9_TRITD</name>
<evidence type="ECO:0000259" key="3">
    <source>
        <dbReference type="Pfam" id="PF01620"/>
    </source>
</evidence>
<comment type="similarity">
    <text evidence="1">Belongs to the Poa p IX/Phl p VI allergen family.</text>
</comment>
<dbReference type="InterPro" id="IPR035506">
    <property type="entry name" value="Pollen_allergen/Os"/>
</dbReference>
<evidence type="ECO:0000256" key="1">
    <source>
        <dbReference type="ARBA" id="ARBA00008818"/>
    </source>
</evidence>
<feature type="domain" description="Pollen allergen Poa p IX/Phl p VI" evidence="3">
    <location>
        <begin position="7"/>
        <end position="147"/>
    </location>
</feature>
<feature type="chain" id="PRO_5040395442" description="Pollen allergen Poa p IX/Phl p VI domain-containing protein" evidence="2">
    <location>
        <begin position="26"/>
        <end position="274"/>
    </location>
</feature>
<dbReference type="Proteomes" id="UP000324705">
    <property type="component" value="Chromosome 4B"/>
</dbReference>
<accession>A0A9R0STI9</accession>
<feature type="signal peptide" evidence="2">
    <location>
        <begin position="1"/>
        <end position="25"/>
    </location>
</feature>
<keyword evidence="5" id="KW-1185">Reference proteome</keyword>
<proteinExistence type="inferred from homology"/>
<dbReference type="InterPro" id="IPR002914">
    <property type="entry name" value="Poa_pIX/Phl_pVI"/>
</dbReference>
<evidence type="ECO:0000256" key="2">
    <source>
        <dbReference type="SAM" id="SignalP"/>
    </source>
</evidence>
<reference evidence="4 5" key="1">
    <citation type="submission" date="2017-09" db="EMBL/GenBank/DDBJ databases">
        <authorList>
            <consortium name="International Durum Wheat Genome Sequencing Consortium (IDWGSC)"/>
            <person name="Milanesi L."/>
        </authorList>
    </citation>
    <scope>NUCLEOTIDE SEQUENCE [LARGE SCALE GENOMIC DNA]</scope>
    <source>
        <strain evidence="5">cv. Svevo</strain>
    </source>
</reference>
<keyword evidence="2" id="KW-0732">Signal</keyword>
<evidence type="ECO:0000313" key="5">
    <source>
        <dbReference type="Proteomes" id="UP000324705"/>
    </source>
</evidence>
<dbReference type="PRINTS" id="PR00833">
    <property type="entry name" value="POAALLERGEN"/>
</dbReference>
<dbReference type="EMBL" id="LT934118">
    <property type="protein sequence ID" value="VAI01117.1"/>
    <property type="molecule type" value="Genomic_DNA"/>
</dbReference>
<dbReference type="Pfam" id="PF01620">
    <property type="entry name" value="Pollen_allerg_2"/>
    <property type="match status" value="1"/>
</dbReference>
<dbReference type="AlphaFoldDB" id="A0A9R0STI9"/>
<evidence type="ECO:0000313" key="4">
    <source>
        <dbReference type="EMBL" id="VAI01117.1"/>
    </source>
</evidence>
<sequence length="274" mass="28547">MAVHQWTVALFVAVALVAGPAISYAVETSNALAGAQPKATTEEQQLIEKANIAFKAAVAAAAVVAPADKYKTFQATFSLNFGWSIGGITGTFNFQATFTTRIAFAQLSAYHFAKGATLEAKYEAFVAILSESLRIIAGILEVHAVKPAGEEVKGAIPADELKAIDQIDAAFRTAAAAADAAPLKHKFAVFKSAFNKAIKETTGGAYEGYKFVPDLVSSIKKIYGITVPKTPKDKLLAFESALSKTILAMAAAATAPSTLTAATATATATPTPEI</sequence>
<protein>
    <recommendedName>
        <fullName evidence="3">Pollen allergen Poa p IX/Phl p VI domain-containing protein</fullName>
    </recommendedName>
</protein>
<dbReference type="Gene3D" id="1.20.120.320">
    <property type="entry name" value="Group V grass pollen allergen"/>
    <property type="match status" value="2"/>
</dbReference>
<organism evidence="4 5">
    <name type="scientific">Triticum turgidum subsp. durum</name>
    <name type="common">Durum wheat</name>
    <name type="synonym">Triticum durum</name>
    <dbReference type="NCBI Taxonomy" id="4567"/>
    <lineage>
        <taxon>Eukaryota</taxon>
        <taxon>Viridiplantae</taxon>
        <taxon>Streptophyta</taxon>
        <taxon>Embryophyta</taxon>
        <taxon>Tracheophyta</taxon>
        <taxon>Spermatophyta</taxon>
        <taxon>Magnoliopsida</taxon>
        <taxon>Liliopsida</taxon>
        <taxon>Poales</taxon>
        <taxon>Poaceae</taxon>
        <taxon>BOP clade</taxon>
        <taxon>Pooideae</taxon>
        <taxon>Triticodae</taxon>
        <taxon>Triticeae</taxon>
        <taxon>Triticinae</taxon>
        <taxon>Triticum</taxon>
    </lineage>
</organism>
<gene>
    <name evidence="4" type="ORF">TRITD_4Bv1G008110</name>
</gene>
<dbReference type="OMA" id="HKFAVFK"/>
<dbReference type="Gramene" id="TRITD4Bv1G008110.2">
    <property type="protein sequence ID" value="TRITD4Bv1G008110.2"/>
    <property type="gene ID" value="TRITD4Bv1G008110"/>
</dbReference>
<dbReference type="SUPFAM" id="SSF81736">
    <property type="entry name" value="Group V grass pollen allergen"/>
    <property type="match status" value="2"/>
</dbReference>